<keyword evidence="2" id="KW-1185">Reference proteome</keyword>
<name>A0A1K2I1F8_9HYPH</name>
<accession>A0A1K2I1F8</accession>
<dbReference type="InterPro" id="IPR021335">
    <property type="entry name" value="DUF2948"/>
</dbReference>
<protein>
    <recommendedName>
        <fullName evidence="3">DUF2948 domain-containing protein</fullName>
    </recommendedName>
</protein>
<evidence type="ECO:0000313" key="2">
    <source>
        <dbReference type="Proteomes" id="UP000183447"/>
    </source>
</evidence>
<dbReference type="STRING" id="665118.SAMN02983003_3402"/>
<gene>
    <name evidence="1" type="ORF">SAMN02983003_3402</name>
</gene>
<dbReference type="RefSeq" id="WP_072346321.1">
    <property type="nucleotide sequence ID" value="NZ_FPKU01000003.1"/>
</dbReference>
<organism evidence="1 2">
    <name type="scientific">Devosia enhydra</name>
    <dbReference type="NCBI Taxonomy" id="665118"/>
    <lineage>
        <taxon>Bacteria</taxon>
        <taxon>Pseudomonadati</taxon>
        <taxon>Pseudomonadota</taxon>
        <taxon>Alphaproteobacteria</taxon>
        <taxon>Hyphomicrobiales</taxon>
        <taxon>Devosiaceae</taxon>
        <taxon>Devosia</taxon>
    </lineage>
</organism>
<evidence type="ECO:0000313" key="1">
    <source>
        <dbReference type="EMBL" id="SFZ86226.1"/>
    </source>
</evidence>
<dbReference type="Proteomes" id="UP000183447">
    <property type="component" value="Unassembled WGS sequence"/>
</dbReference>
<dbReference type="EMBL" id="FPKU01000003">
    <property type="protein sequence ID" value="SFZ86226.1"/>
    <property type="molecule type" value="Genomic_DNA"/>
</dbReference>
<evidence type="ECO:0008006" key="3">
    <source>
        <dbReference type="Google" id="ProtNLM"/>
    </source>
</evidence>
<reference evidence="1 2" key="1">
    <citation type="submission" date="2016-11" db="EMBL/GenBank/DDBJ databases">
        <authorList>
            <person name="Jaros S."/>
            <person name="Januszkiewicz K."/>
            <person name="Wedrychowicz H."/>
        </authorList>
    </citation>
    <scope>NUCLEOTIDE SEQUENCE [LARGE SCALE GENOMIC DNA]</scope>
    <source>
        <strain evidence="1 2">ATCC 23634</strain>
    </source>
</reference>
<dbReference type="OrthoDB" id="9806367at2"/>
<dbReference type="AlphaFoldDB" id="A0A1K2I1F8"/>
<dbReference type="Pfam" id="PF11164">
    <property type="entry name" value="DUF2948"/>
    <property type="match status" value="1"/>
</dbReference>
<proteinExistence type="predicted"/>
<sequence>MTDLKLLALDQDDLAVVSAATQDAVLRVSDMGFAKADRRFALLMNRFAWEAGDARGRGQRKRAALRFERVESVKVSGIDTNARDGVLSLLAIVCEETDAPSGHVELRFAGGGTVRLAVEVLEARLEDLGAAWAARGRPSHDVPNHDLDQAKA</sequence>